<accession>A0A023DFT3</accession>
<sequence>MSKRFVKKEEVERELQEIFQLIQQVDEKMEKVIAEVLEERYEQNKIQLDQLQEQLTNVERQLHRADVEREPGLPLSSKLYFV</sequence>
<dbReference type="RefSeq" id="WP_042409721.1">
    <property type="nucleotide sequence ID" value="NZ_BAWO01000033.1"/>
</dbReference>
<organism evidence="2 3">
    <name type="scientific">Parageobacillus caldoxylosilyticus NBRC 107762</name>
    <dbReference type="NCBI Taxonomy" id="1220594"/>
    <lineage>
        <taxon>Bacteria</taxon>
        <taxon>Bacillati</taxon>
        <taxon>Bacillota</taxon>
        <taxon>Bacilli</taxon>
        <taxon>Bacillales</taxon>
        <taxon>Anoxybacillaceae</taxon>
        <taxon>Saccharococcus</taxon>
    </lineage>
</organism>
<keyword evidence="3" id="KW-1185">Reference proteome</keyword>
<gene>
    <name evidence="2" type="ORF">GCA01S_033_00090</name>
</gene>
<name>A0A023DFT3_9BACL</name>
<evidence type="ECO:0000313" key="3">
    <source>
        <dbReference type="Proteomes" id="UP000023561"/>
    </source>
</evidence>
<dbReference type="EMBL" id="BAWO01000033">
    <property type="protein sequence ID" value="GAJ40164.1"/>
    <property type="molecule type" value="Genomic_DNA"/>
</dbReference>
<comment type="caution">
    <text evidence="2">The sequence shown here is derived from an EMBL/GenBank/DDBJ whole genome shotgun (WGS) entry which is preliminary data.</text>
</comment>
<evidence type="ECO:0000256" key="1">
    <source>
        <dbReference type="SAM" id="Coils"/>
    </source>
</evidence>
<dbReference type="OrthoDB" id="2973691at2"/>
<reference evidence="2 3" key="1">
    <citation type="submission" date="2014-04" db="EMBL/GenBank/DDBJ databases">
        <title>Whole genome shotgun sequence of Geobacillus caldoxylosilyticus NBRC 107762.</title>
        <authorList>
            <person name="Hosoyama A."/>
            <person name="Hosoyama Y."/>
            <person name="Katano-Makiyama Y."/>
            <person name="Tsuchikane K."/>
            <person name="Ohji S."/>
            <person name="Ichikawa N."/>
            <person name="Yamazoe A."/>
            <person name="Fujita N."/>
        </authorList>
    </citation>
    <scope>NUCLEOTIDE SEQUENCE [LARGE SCALE GENOMIC DNA]</scope>
    <source>
        <strain evidence="2 3">NBRC 107762</strain>
    </source>
</reference>
<feature type="coiled-coil region" evidence="1">
    <location>
        <begin position="8"/>
        <end position="68"/>
    </location>
</feature>
<dbReference type="AlphaFoldDB" id="A0A023DFT3"/>
<evidence type="ECO:0000313" key="2">
    <source>
        <dbReference type="EMBL" id="GAJ40164.1"/>
    </source>
</evidence>
<dbReference type="Proteomes" id="UP000023561">
    <property type="component" value="Unassembled WGS sequence"/>
</dbReference>
<protein>
    <submittedName>
        <fullName evidence="2">Uncharacterized protein</fullName>
    </submittedName>
</protein>
<keyword evidence="1" id="KW-0175">Coiled coil</keyword>
<proteinExistence type="predicted"/>